<dbReference type="SUPFAM" id="SSF81442">
    <property type="entry name" value="Cytochrome c oxidase subunit I-like"/>
    <property type="match status" value="1"/>
</dbReference>
<feature type="transmembrane region" description="Helical" evidence="12">
    <location>
        <begin position="807"/>
        <end position="830"/>
    </location>
</feature>
<dbReference type="InterPro" id="IPR014241">
    <property type="entry name" value="Cyt_c_oxidase_su1_bac"/>
</dbReference>
<dbReference type="GO" id="GO:0006119">
    <property type="term" value="P:oxidative phosphorylation"/>
    <property type="evidence" value="ECO:0007669"/>
    <property type="project" value="UniProtKB-UniPathway"/>
</dbReference>
<evidence type="ECO:0000256" key="3">
    <source>
        <dbReference type="ARBA" id="ARBA00012949"/>
    </source>
</evidence>
<evidence type="ECO:0000256" key="4">
    <source>
        <dbReference type="ARBA" id="ARBA00022448"/>
    </source>
</evidence>
<dbReference type="GO" id="GO:0004129">
    <property type="term" value="F:cytochrome-c oxidase activity"/>
    <property type="evidence" value="ECO:0007669"/>
    <property type="project" value="UniProtKB-EC"/>
</dbReference>
<feature type="domain" description="Cytochrome oxidase subunit I profile" evidence="13">
    <location>
        <begin position="8"/>
        <end position="528"/>
    </location>
</feature>
<dbReference type="Gene3D" id="1.20.210.10">
    <property type="entry name" value="Cytochrome c oxidase-like, subunit I domain"/>
    <property type="match status" value="1"/>
</dbReference>
<keyword evidence="4" id="KW-0813">Transport</keyword>
<dbReference type="UniPathway" id="UPA00705"/>
<feature type="transmembrane region" description="Helical" evidence="12">
    <location>
        <begin position="73"/>
        <end position="98"/>
    </location>
</feature>
<keyword evidence="9" id="KW-0408">Iron</keyword>
<dbReference type="GO" id="GO:0016491">
    <property type="term" value="F:oxidoreductase activity"/>
    <property type="evidence" value="ECO:0007669"/>
    <property type="project" value="UniProtKB-KW"/>
</dbReference>
<name>A0A1C3JWU4_9BURK</name>
<dbReference type="GO" id="GO:0022904">
    <property type="term" value="P:respiratory electron transport chain"/>
    <property type="evidence" value="ECO:0007669"/>
    <property type="project" value="InterPro"/>
</dbReference>
<dbReference type="EMBL" id="FLRC01000002">
    <property type="protein sequence ID" value="SBT23749.1"/>
    <property type="molecule type" value="Genomic_DNA"/>
</dbReference>
<dbReference type="STRING" id="1851544.ODI_03777"/>
<protein>
    <recommendedName>
        <fullName evidence="3">cytochrome-c oxidase</fullName>
        <ecNumber evidence="3">7.1.1.9</ecNumber>
    </recommendedName>
</protein>
<dbReference type="PRINTS" id="PR01165">
    <property type="entry name" value="CYCOXIDASEI"/>
</dbReference>
<dbReference type="RefSeq" id="WP_067749187.1">
    <property type="nucleotide sequence ID" value="NZ_LT907988.1"/>
</dbReference>
<dbReference type="CDD" id="cd01662">
    <property type="entry name" value="Ubiquinol_Oxidase_I"/>
    <property type="match status" value="1"/>
</dbReference>
<keyword evidence="6" id="KW-0679">Respiratory chain</keyword>
<keyword evidence="12" id="KW-0472">Membrane</keyword>
<keyword evidence="7" id="KW-0479">Metal-binding</keyword>
<dbReference type="SUPFAM" id="SSF81452">
    <property type="entry name" value="Cytochrome c oxidase subunit III-like"/>
    <property type="match status" value="1"/>
</dbReference>
<evidence type="ECO:0000259" key="13">
    <source>
        <dbReference type="PROSITE" id="PS50855"/>
    </source>
</evidence>
<dbReference type="EC" id="7.1.1.9" evidence="3"/>
<reference evidence="15 16" key="2">
    <citation type="submission" date="2017-08" db="EMBL/GenBank/DDBJ databases">
        <authorList>
            <person name="de Groot N.N."/>
        </authorList>
    </citation>
    <scope>NUCLEOTIDE SEQUENCE [LARGE SCALE GENOMIC DNA]</scope>
    <source>
        <strain evidence="15">Orrdi1</strain>
    </source>
</reference>
<comment type="similarity">
    <text evidence="2">Belongs to the heme-copper respiratory oxidase family.</text>
</comment>
<feature type="transmembrane region" description="Helical" evidence="12">
    <location>
        <begin position="423"/>
        <end position="448"/>
    </location>
</feature>
<evidence type="ECO:0000256" key="9">
    <source>
        <dbReference type="ARBA" id="ARBA00023004"/>
    </source>
</evidence>
<feature type="transmembrane region" description="Helical" evidence="12">
    <location>
        <begin position="118"/>
        <end position="140"/>
    </location>
</feature>
<dbReference type="GO" id="GO:0020037">
    <property type="term" value="F:heme binding"/>
    <property type="evidence" value="ECO:0007669"/>
    <property type="project" value="InterPro"/>
</dbReference>
<evidence type="ECO:0000256" key="7">
    <source>
        <dbReference type="ARBA" id="ARBA00022723"/>
    </source>
</evidence>
<dbReference type="InterPro" id="IPR036927">
    <property type="entry name" value="Cyt_c_oxase-like_su1_sf"/>
</dbReference>
<feature type="transmembrane region" description="Helical" evidence="12">
    <location>
        <begin position="391"/>
        <end position="411"/>
    </location>
</feature>
<evidence type="ECO:0000313" key="14">
    <source>
        <dbReference type="EMBL" id="SBT23749.1"/>
    </source>
</evidence>
<evidence type="ECO:0000256" key="6">
    <source>
        <dbReference type="ARBA" id="ARBA00022660"/>
    </source>
</evidence>
<feature type="transmembrane region" description="Helical" evidence="12">
    <location>
        <begin position="468"/>
        <end position="490"/>
    </location>
</feature>
<feature type="transmembrane region" description="Helical" evidence="12">
    <location>
        <begin position="286"/>
        <end position="305"/>
    </location>
</feature>
<feature type="transmembrane region" description="Helical" evidence="12">
    <location>
        <begin position="353"/>
        <end position="379"/>
    </location>
</feature>
<evidence type="ECO:0000256" key="10">
    <source>
        <dbReference type="ARBA" id="ARBA00023008"/>
    </source>
</evidence>
<evidence type="ECO:0000313" key="15">
    <source>
        <dbReference type="EMBL" id="SOE47753.1"/>
    </source>
</evidence>
<evidence type="ECO:0000256" key="8">
    <source>
        <dbReference type="ARBA" id="ARBA00022982"/>
    </source>
</evidence>
<feature type="transmembrane region" description="Helical" evidence="12">
    <location>
        <begin position="695"/>
        <end position="714"/>
    </location>
</feature>
<dbReference type="NCBIfam" id="TIGR02891">
    <property type="entry name" value="CtaD_CoxA"/>
    <property type="match status" value="1"/>
</dbReference>
<dbReference type="InterPro" id="IPR035973">
    <property type="entry name" value="Cyt_c_oxidase_su3-like_sf"/>
</dbReference>
<dbReference type="InterPro" id="IPR023616">
    <property type="entry name" value="Cyt_c_oxase-like_su1_dom"/>
</dbReference>
<comment type="catalytic activity">
    <reaction evidence="11">
        <text>4 Fe(II)-[cytochrome c] + O2 + 8 H(+)(in) = 4 Fe(III)-[cytochrome c] + 2 H2O + 4 H(+)(out)</text>
        <dbReference type="Rhea" id="RHEA:11436"/>
        <dbReference type="Rhea" id="RHEA-COMP:10350"/>
        <dbReference type="Rhea" id="RHEA-COMP:14399"/>
        <dbReference type="ChEBI" id="CHEBI:15377"/>
        <dbReference type="ChEBI" id="CHEBI:15378"/>
        <dbReference type="ChEBI" id="CHEBI:15379"/>
        <dbReference type="ChEBI" id="CHEBI:29033"/>
        <dbReference type="ChEBI" id="CHEBI:29034"/>
        <dbReference type="EC" id="7.1.1.9"/>
    </reaction>
</comment>
<keyword evidence="14" id="KW-0560">Oxidoreductase</keyword>
<feature type="transmembrane region" description="Helical" evidence="12">
    <location>
        <begin position="759"/>
        <end position="786"/>
    </location>
</feature>
<dbReference type="KEGG" id="odi:ODI_R1027"/>
<feature type="transmembrane region" description="Helical" evidence="12">
    <location>
        <begin position="196"/>
        <end position="224"/>
    </location>
</feature>
<evidence type="ECO:0000313" key="16">
    <source>
        <dbReference type="Proteomes" id="UP000078558"/>
    </source>
</evidence>
<feature type="transmembrane region" description="Helical" evidence="12">
    <location>
        <begin position="317"/>
        <end position="341"/>
    </location>
</feature>
<dbReference type="Pfam" id="PF00115">
    <property type="entry name" value="COX1"/>
    <property type="match status" value="1"/>
</dbReference>
<organism evidence="14 16">
    <name type="scientific">Orrella dioscoreae</name>
    <dbReference type="NCBI Taxonomy" id="1851544"/>
    <lineage>
        <taxon>Bacteria</taxon>
        <taxon>Pseudomonadati</taxon>
        <taxon>Pseudomonadota</taxon>
        <taxon>Betaproteobacteria</taxon>
        <taxon>Burkholderiales</taxon>
        <taxon>Alcaligenaceae</taxon>
        <taxon>Orrella</taxon>
    </lineage>
</organism>
<dbReference type="PANTHER" id="PTHR10422:SF35">
    <property type="entry name" value="CYTOCHROME BO(3) UBIQUINOL OXIDASE SUBUNIT 1"/>
    <property type="match status" value="1"/>
</dbReference>
<keyword evidence="10" id="KW-0186">Copper</keyword>
<keyword evidence="12" id="KW-1133">Transmembrane helix</keyword>
<accession>A0A1C3JWU4</accession>
<dbReference type="InterPro" id="IPR000883">
    <property type="entry name" value="Cyt_C_Oxase_1"/>
</dbReference>
<evidence type="ECO:0000256" key="12">
    <source>
        <dbReference type="SAM" id="Phobius"/>
    </source>
</evidence>
<keyword evidence="12" id="KW-0812">Transmembrane</keyword>
<feature type="transmembrane region" description="Helical" evidence="12">
    <location>
        <begin position="244"/>
        <end position="265"/>
    </location>
</feature>
<feature type="transmembrane region" description="Helical" evidence="12">
    <location>
        <begin position="573"/>
        <end position="595"/>
    </location>
</feature>
<evidence type="ECO:0000256" key="2">
    <source>
        <dbReference type="ARBA" id="ARBA00009578"/>
    </source>
</evidence>
<evidence type="ECO:0000256" key="5">
    <source>
        <dbReference type="ARBA" id="ARBA00022617"/>
    </source>
</evidence>
<keyword evidence="5" id="KW-0349">Heme</keyword>
<dbReference type="GO" id="GO:0015990">
    <property type="term" value="P:electron transport coupled proton transport"/>
    <property type="evidence" value="ECO:0007669"/>
    <property type="project" value="InterPro"/>
</dbReference>
<evidence type="ECO:0000256" key="1">
    <source>
        <dbReference type="ARBA" id="ARBA00004673"/>
    </source>
</evidence>
<feature type="transmembrane region" description="Helical" evidence="12">
    <location>
        <begin position="726"/>
        <end position="747"/>
    </location>
</feature>
<keyword evidence="16" id="KW-1185">Reference proteome</keyword>
<gene>
    <name evidence="14" type="ORF">ODI_03777</name>
    <name evidence="15" type="ORF">ODI_R1027</name>
</gene>
<feature type="transmembrane region" description="Helical" evidence="12">
    <location>
        <begin position="601"/>
        <end position="621"/>
    </location>
</feature>
<feature type="transmembrane region" description="Helical" evidence="12">
    <location>
        <begin position="656"/>
        <end position="675"/>
    </location>
</feature>
<keyword evidence="8" id="KW-0249">Electron transport</keyword>
<feature type="transmembrane region" description="Helical" evidence="12">
    <location>
        <begin position="160"/>
        <end position="184"/>
    </location>
</feature>
<feature type="transmembrane region" description="Helical" evidence="12">
    <location>
        <begin position="31"/>
        <end position="53"/>
    </location>
</feature>
<dbReference type="GO" id="GO:0046872">
    <property type="term" value="F:metal ion binding"/>
    <property type="evidence" value="ECO:0007669"/>
    <property type="project" value="UniProtKB-KW"/>
</dbReference>
<dbReference type="InterPro" id="IPR013833">
    <property type="entry name" value="Cyt_c_oxidase_su3_a-hlx"/>
</dbReference>
<proteinExistence type="inferred from homology"/>
<comment type="pathway">
    <text evidence="1">Energy metabolism; oxidative phosphorylation.</text>
</comment>
<dbReference type="PANTHER" id="PTHR10422">
    <property type="entry name" value="CYTOCHROME C OXIDASE SUBUNIT 1"/>
    <property type="match status" value="1"/>
</dbReference>
<evidence type="ECO:0000256" key="11">
    <source>
        <dbReference type="ARBA" id="ARBA00047816"/>
    </source>
</evidence>
<sequence>MTPLARHRRFARIWADPPGWRALGAVNHSTIGLRFIATSLVFFLVGGVLAMLIRAQLASPDAAFLDAEQYQQVFTMHGTVMMFLFAIPMLEGFALYLLPKMLGARDLAYPRLGAYAYWCYLFGGLILLGALFMGAAPAGGWFMYTPLASSTYSPGINADVWLIGVTFAEISAICGAVELVATILSQRTPGMSLARMPLFAWYVLVTASMILIGFPPLILGSILLEVERAFDWPFFDVARGGDPLLWQHLFWMFGHPEVYIIFLPAAGMISTMMPTMARRPLVGHEWIVGSIVVMGFLSFGLWVHHMFTVGIPHLAQAFFSAASMLVTLPTAVQLFAWLGTLWAGRPVWRLPMLYLGGFLFVFVAGGLTGVMLAFAPFNWQAHDTHFVVAHLHYVLVGGMVFPLLAAVYYWMPHATGRMPSEQLGKWAFWMIFIGFNMAFWMMHLTGLLGMPRRIETYPGDVGWNGLNLLSSIGSFVMAVGVALLLLDLFVHARAGRLAPRNPWGAGTLEWAMATPPPTYNIASQPRVQGREPLWDAPGLPADLAGGRGYLAEPRGRLRETLAVSLMSGEPTHVVHLPGPSLLPFCAALATGAAFLAVLFKLYWLVPAGVAAALVLFLVWAWQGGTRSDPEPRDVGGGVSLVSHHASLQAPGWRGTVFALVADATLLAALLFGYAFLWTVAPGWPPPEFLAVGNPLPWLAMACLVASAWLAWRAARPSCAGSPLQASWRLCVSALLSLAAAALLFGYVRTGLPDPTVHAYGAACAALGLYVVIHASTGALIAGFVALRARKGFVSAARRLEPRVAALWQGYCAGAGLVVLLAWYLPVWGIAA</sequence>
<dbReference type="Gene3D" id="1.20.120.80">
    <property type="entry name" value="Cytochrome c oxidase, subunit III, four-helix bundle"/>
    <property type="match status" value="1"/>
</dbReference>
<reference evidence="14 16" key="1">
    <citation type="submission" date="2016-06" db="EMBL/GenBank/DDBJ databases">
        <authorList>
            <person name="Kjaerup R.B."/>
            <person name="Dalgaard T.S."/>
            <person name="Juul-Madsen H.R."/>
        </authorList>
    </citation>
    <scope>NUCLEOTIDE SEQUENCE [LARGE SCALE GENOMIC DNA]</scope>
    <source>
        <strain evidence="14">Orrdi1</strain>
    </source>
</reference>
<dbReference type="Proteomes" id="UP000078558">
    <property type="component" value="Chromosome I"/>
</dbReference>
<dbReference type="PROSITE" id="PS50855">
    <property type="entry name" value="COX1"/>
    <property type="match status" value="1"/>
</dbReference>
<dbReference type="OrthoDB" id="9803294at2"/>
<dbReference type="AlphaFoldDB" id="A0A1C3JWU4"/>
<dbReference type="EMBL" id="LT907988">
    <property type="protein sequence ID" value="SOE47753.1"/>
    <property type="molecule type" value="Genomic_DNA"/>
</dbReference>
<dbReference type="GO" id="GO:0016020">
    <property type="term" value="C:membrane"/>
    <property type="evidence" value="ECO:0007669"/>
    <property type="project" value="InterPro"/>
</dbReference>